<organism evidence="1 2">
    <name type="scientific">Xenorhabdus vietnamensis</name>
    <dbReference type="NCBI Taxonomy" id="351656"/>
    <lineage>
        <taxon>Bacteria</taxon>
        <taxon>Pseudomonadati</taxon>
        <taxon>Pseudomonadota</taxon>
        <taxon>Gammaproteobacteria</taxon>
        <taxon>Enterobacterales</taxon>
        <taxon>Morganellaceae</taxon>
        <taxon>Xenorhabdus</taxon>
    </lineage>
</organism>
<comment type="caution">
    <text evidence="1">The sequence shown here is derived from an EMBL/GenBank/DDBJ whole genome shotgun (WGS) entry which is preliminary data.</text>
</comment>
<dbReference type="AlphaFoldDB" id="A0A1Y2SHI7"/>
<protein>
    <submittedName>
        <fullName evidence="1">Magnesium ion-transporting ATPase E1-E2 family protein</fullName>
    </submittedName>
</protein>
<dbReference type="Proteomes" id="UP000194350">
    <property type="component" value="Unassembled WGS sequence"/>
</dbReference>
<sequence length="55" mass="6356">MLAIAVSKKIFIVNWLNTIPNFGAMNILYTNRTEVLIHDKIILQHYLDKEDRGGN</sequence>
<name>A0A1Y2SHI7_9GAMM</name>
<reference evidence="1 2" key="1">
    <citation type="submission" date="2016-10" db="EMBL/GenBank/DDBJ databases">
        <title>Systematic genetic and metabolomic analysis of Xenorhabdus and Photorhabdus spp., highlights the requirements for a dual symbiotic and pathogenic life style.</title>
        <authorList>
            <person name="Tobias N.J."/>
            <person name="Wolff H."/>
            <person name="Djahanschiri B."/>
            <person name="Pidot S.J."/>
            <person name="Stinear T.P."/>
            <person name="Ebersberger I."/>
            <person name="Bode H.B."/>
        </authorList>
    </citation>
    <scope>NUCLEOTIDE SEQUENCE [LARGE SCALE GENOMIC DNA]</scope>
    <source>
        <strain evidence="1 2">DSM 22392</strain>
    </source>
</reference>
<gene>
    <name evidence="1" type="ORF">Xvie_01203</name>
</gene>
<evidence type="ECO:0000313" key="1">
    <source>
        <dbReference type="EMBL" id="OTA17351.1"/>
    </source>
</evidence>
<dbReference type="STRING" id="351656.Xvie_01203"/>
<proteinExistence type="predicted"/>
<dbReference type="EMBL" id="MUBJ01000004">
    <property type="protein sequence ID" value="OTA17351.1"/>
    <property type="molecule type" value="Genomic_DNA"/>
</dbReference>
<evidence type="ECO:0000313" key="2">
    <source>
        <dbReference type="Proteomes" id="UP000194350"/>
    </source>
</evidence>
<accession>A0A1Y2SHI7</accession>
<keyword evidence="2" id="KW-1185">Reference proteome</keyword>